<dbReference type="InterPro" id="IPR014001">
    <property type="entry name" value="Helicase_ATP-bd"/>
</dbReference>
<dbReference type="SMART" id="SM00490">
    <property type="entry name" value="HELICc"/>
    <property type="match status" value="1"/>
</dbReference>
<comment type="domain">
    <text evidence="7">The Q motif is unique to and characteristic of the DEAD box family of RNA helicases and controls ATP binding and hydrolysis.</text>
</comment>
<dbReference type="Pfam" id="PF00271">
    <property type="entry name" value="Helicase_C"/>
    <property type="match status" value="1"/>
</dbReference>
<evidence type="ECO:0000259" key="9">
    <source>
        <dbReference type="PROSITE" id="PS51192"/>
    </source>
</evidence>
<dbReference type="Proteomes" id="UP001210925">
    <property type="component" value="Unassembled WGS sequence"/>
</dbReference>
<comment type="catalytic activity">
    <reaction evidence="7">
        <text>ATP + H2O = ADP + phosphate + H(+)</text>
        <dbReference type="Rhea" id="RHEA:13065"/>
        <dbReference type="ChEBI" id="CHEBI:15377"/>
        <dbReference type="ChEBI" id="CHEBI:15378"/>
        <dbReference type="ChEBI" id="CHEBI:30616"/>
        <dbReference type="ChEBI" id="CHEBI:43474"/>
        <dbReference type="ChEBI" id="CHEBI:456216"/>
        <dbReference type="EC" id="3.6.4.13"/>
    </reaction>
</comment>
<evidence type="ECO:0000256" key="5">
    <source>
        <dbReference type="ARBA" id="ARBA00022884"/>
    </source>
</evidence>
<keyword evidence="5 7" id="KW-0694">RNA-binding</keyword>
<feature type="domain" description="Helicase C-terminal" evidence="10">
    <location>
        <begin position="365"/>
        <end position="512"/>
    </location>
</feature>
<organism evidence="12 13">
    <name type="scientific">Boothiomyces macroporosus</name>
    <dbReference type="NCBI Taxonomy" id="261099"/>
    <lineage>
        <taxon>Eukaryota</taxon>
        <taxon>Fungi</taxon>
        <taxon>Fungi incertae sedis</taxon>
        <taxon>Chytridiomycota</taxon>
        <taxon>Chytridiomycota incertae sedis</taxon>
        <taxon>Chytridiomycetes</taxon>
        <taxon>Rhizophydiales</taxon>
        <taxon>Terramycetaceae</taxon>
        <taxon>Boothiomyces</taxon>
    </lineage>
</organism>
<keyword evidence="8" id="KW-0175">Coiled coil</keyword>
<name>A0AAD5Y6X3_9FUNG</name>
<feature type="short sequence motif" description="Q motif" evidence="6">
    <location>
        <begin position="98"/>
        <end position="126"/>
    </location>
</feature>
<evidence type="ECO:0000313" key="13">
    <source>
        <dbReference type="Proteomes" id="UP001210925"/>
    </source>
</evidence>
<feature type="coiled-coil region" evidence="8">
    <location>
        <begin position="558"/>
        <end position="585"/>
    </location>
</feature>
<protein>
    <recommendedName>
        <fullName evidence="7">ATP-dependent RNA helicase</fullName>
        <ecNumber evidence="7">3.6.4.13</ecNumber>
    </recommendedName>
</protein>
<gene>
    <name evidence="12" type="primary">MAK5</name>
    <name evidence="12" type="ORF">HK103_002140</name>
</gene>
<dbReference type="InterPro" id="IPR001650">
    <property type="entry name" value="Helicase_C-like"/>
</dbReference>
<evidence type="ECO:0000256" key="6">
    <source>
        <dbReference type="PROSITE-ProRule" id="PRU00552"/>
    </source>
</evidence>
<dbReference type="PROSITE" id="PS51194">
    <property type="entry name" value="HELICASE_CTER"/>
    <property type="match status" value="1"/>
</dbReference>
<comment type="function">
    <text evidence="7">RNA helicase.</text>
</comment>
<dbReference type="GO" id="GO:0071008">
    <property type="term" value="C:U2-type post-mRNA release spliceosomal complex"/>
    <property type="evidence" value="ECO:0007669"/>
    <property type="project" value="InterPro"/>
</dbReference>
<keyword evidence="3 7" id="KW-0347">Helicase</keyword>
<dbReference type="EC" id="3.6.4.13" evidence="7"/>
<evidence type="ECO:0000256" key="4">
    <source>
        <dbReference type="ARBA" id="ARBA00022840"/>
    </source>
</evidence>
<dbReference type="CDD" id="cd18787">
    <property type="entry name" value="SF2_C_DEAD"/>
    <property type="match status" value="1"/>
</dbReference>
<keyword evidence="13" id="KW-1185">Reference proteome</keyword>
<dbReference type="Pfam" id="PF07842">
    <property type="entry name" value="GCFC"/>
    <property type="match status" value="1"/>
</dbReference>
<dbReference type="Pfam" id="PF15458">
    <property type="entry name" value="NTR2"/>
    <property type="match status" value="1"/>
</dbReference>
<dbReference type="InterPro" id="IPR027417">
    <property type="entry name" value="P-loop_NTPase"/>
</dbReference>
<keyword evidence="2 7" id="KW-0378">Hydrolase</keyword>
<dbReference type="PROSITE" id="PS51192">
    <property type="entry name" value="HELICASE_ATP_BIND_1"/>
    <property type="match status" value="1"/>
</dbReference>
<dbReference type="SMART" id="SM00487">
    <property type="entry name" value="DEXDc"/>
    <property type="match status" value="1"/>
</dbReference>
<evidence type="ECO:0000256" key="8">
    <source>
        <dbReference type="SAM" id="Coils"/>
    </source>
</evidence>
<dbReference type="Pfam" id="PF00270">
    <property type="entry name" value="DEAD"/>
    <property type="match status" value="1"/>
</dbReference>
<evidence type="ECO:0000256" key="2">
    <source>
        <dbReference type="ARBA" id="ARBA00022801"/>
    </source>
</evidence>
<dbReference type="SUPFAM" id="SSF52540">
    <property type="entry name" value="P-loop containing nucleoside triphosphate hydrolases"/>
    <property type="match status" value="1"/>
</dbReference>
<dbReference type="PROSITE" id="PS00039">
    <property type="entry name" value="DEAD_ATP_HELICASE"/>
    <property type="match status" value="1"/>
</dbReference>
<dbReference type="EMBL" id="JADGKB010000017">
    <property type="protein sequence ID" value="KAJ3259586.1"/>
    <property type="molecule type" value="Genomic_DNA"/>
</dbReference>
<feature type="domain" description="Helicase ATP-binding" evidence="9">
    <location>
        <begin position="130"/>
        <end position="317"/>
    </location>
</feature>
<evidence type="ECO:0000256" key="1">
    <source>
        <dbReference type="ARBA" id="ARBA00022741"/>
    </source>
</evidence>
<dbReference type="GO" id="GO:0000390">
    <property type="term" value="P:spliceosomal complex disassembly"/>
    <property type="evidence" value="ECO:0007669"/>
    <property type="project" value="InterPro"/>
</dbReference>
<dbReference type="GO" id="GO:0003724">
    <property type="term" value="F:RNA helicase activity"/>
    <property type="evidence" value="ECO:0007669"/>
    <property type="project" value="UniProtKB-EC"/>
</dbReference>
<dbReference type="InterPro" id="IPR000629">
    <property type="entry name" value="RNA-helicase_DEAD-box_CS"/>
</dbReference>
<dbReference type="InterPro" id="IPR011545">
    <property type="entry name" value="DEAD/DEAH_box_helicase_dom"/>
</dbReference>
<accession>A0AAD5Y6X3</accession>
<comment type="caution">
    <text evidence="12">The sequence shown here is derived from an EMBL/GenBank/DDBJ whole genome shotgun (WGS) entry which is preliminary data.</text>
</comment>
<dbReference type="PROSITE" id="PS51195">
    <property type="entry name" value="Q_MOTIF"/>
    <property type="match status" value="1"/>
</dbReference>
<sequence>MGKWKPVKTNKFLGCADASFYSLEEITEEELMQSTPETKKRKFVSADEVEDDLDLSNFIPLDEFAEKEKEKPKKLKKMTAVDIPKETEPEAIDSAGMELWSGYNLHSVILNNLKELGYTRPTEIQAQTLKHSIVHHKDVIGAAETGSGKTLAFGLPILNYLANETEQLDCVTGLILVPTRELALQVTEHLKKAGSNLSKYVVPIVGGMSIEKQNRLISKTPDVIVATPGRLWAIMQTTPELIEKLVKIKFLVLDEADRMLEAGHFKDLHEIISAISVSKLSEDEIRSIKRQTFIFSATMIESANLKNKKVKKSKSTTGEGALLENLIDKIEFRDKSPIYVNISRKEVTAKGVIESKIDCLKTDKDLMVYYILCRYLGKSIVFVNSIDAIRRLVPILSLLLPDVYGIHAEMQQKQRIKNLERFKEAPNAVLIASDVASRGLDIPLVDHVIHYQLPRSAEIYVHRSGRTARGLNSEGVSIMLCSPEEQTLYKKICYTLKRDQIDDFPVDGSITSVLKQRLTIARQLDQLKHKQKKSQNSKDWFKKAAEEADILVSDDSDQEAEQESLEKHNKQVQRLQNQLDSLLKTSLIPKGISTRYLTRNENLAEIATASKGNILPTVAVTKATLDLKNKKKVDEEEDDGPVVIAKPIKRKKILTSMESEGPELKYEKRLLNTVKEPTVSQARSGYSKAELEEMKLKMNTTRPGNFADAELENPVDVYIPDEESINATKKLREERRKQAEQASNVEYIPIHEKSVAKAQEESRLEVDEDELDAEEAFDDYKGKSIVFGMNAVKEAKELAKKEKLDLLQYYETNSRNKGEESDDEQVREWEMQRIHLGKRAKQEIILEERGLQKPISIPIPNIPDLLPVDEIVRHLQYSVDNLKVTLEGHLQQVDVSNKQIMESNELISKMKGETEVQSQRFDYFQELSSYIRDLAEFMDAKMPILEQIEQDILDLNSETVKQSYFERYQEMDTHGNIIFKGKVPEALNEEMNLDVKSKSDIDHGILLLFEDASKNYKNLSLVKAKLETWKLQYPKEYEQAYGSLSLAGVFDMYVRHELLNWNPLESFTKLENMKWHDELSKFGMTSSVVDPDDQLVASIVEKTIIPKLRNIILNNYDVYSNTQTDNLFKCLNNILDYVSKKSNPFQDLLDSLEDRITDVVKELLDHVGPVNSYPGNNQEALAKEKWLESQFKLIKNIMIWKKYFPTSVIKRWVYEKVVARSILICLETCINVDQDTKYYQKISDCVRDFIPNTNSTPADLKFLESSFLRLYSKIEKSPSRDTLIGAAKFLDSINSFYQSSLVNKRLERLN</sequence>
<evidence type="ECO:0000256" key="3">
    <source>
        <dbReference type="ARBA" id="ARBA00022806"/>
    </source>
</evidence>
<dbReference type="GO" id="GO:0005524">
    <property type="term" value="F:ATP binding"/>
    <property type="evidence" value="ECO:0007669"/>
    <property type="project" value="UniProtKB-UniRule"/>
</dbReference>
<dbReference type="GO" id="GO:0003723">
    <property type="term" value="F:RNA binding"/>
    <property type="evidence" value="ECO:0007669"/>
    <property type="project" value="UniProtKB-UniRule"/>
</dbReference>
<reference evidence="12" key="1">
    <citation type="submission" date="2020-05" db="EMBL/GenBank/DDBJ databases">
        <title>Phylogenomic resolution of chytrid fungi.</title>
        <authorList>
            <person name="Stajich J.E."/>
            <person name="Amses K."/>
            <person name="Simmons R."/>
            <person name="Seto K."/>
            <person name="Myers J."/>
            <person name="Bonds A."/>
            <person name="Quandt C.A."/>
            <person name="Barry K."/>
            <person name="Liu P."/>
            <person name="Grigoriev I."/>
            <person name="Longcore J.E."/>
            <person name="James T.Y."/>
        </authorList>
    </citation>
    <scope>NUCLEOTIDE SEQUENCE</scope>
    <source>
        <strain evidence="12">PLAUS21</strain>
    </source>
</reference>
<comment type="similarity">
    <text evidence="7">Belongs to the DEAD box helicase family.</text>
</comment>
<proteinExistence type="inferred from homology"/>
<dbReference type="Gene3D" id="3.40.50.300">
    <property type="entry name" value="P-loop containing nucleotide triphosphate hydrolases"/>
    <property type="match status" value="2"/>
</dbReference>
<evidence type="ECO:0000256" key="7">
    <source>
        <dbReference type="RuleBase" id="RU365068"/>
    </source>
</evidence>
<dbReference type="PANTHER" id="PTHR24031">
    <property type="entry name" value="RNA HELICASE"/>
    <property type="match status" value="1"/>
</dbReference>
<evidence type="ECO:0000313" key="12">
    <source>
        <dbReference type="EMBL" id="KAJ3259586.1"/>
    </source>
</evidence>
<feature type="domain" description="DEAD-box RNA helicase Q" evidence="11">
    <location>
        <begin position="98"/>
        <end position="126"/>
    </location>
</feature>
<evidence type="ECO:0000259" key="10">
    <source>
        <dbReference type="PROSITE" id="PS51194"/>
    </source>
</evidence>
<dbReference type="InterPro" id="IPR022783">
    <property type="entry name" value="GCFC_dom"/>
</dbReference>
<dbReference type="InterPro" id="IPR028211">
    <property type="entry name" value="Ntr2"/>
</dbReference>
<dbReference type="GO" id="GO:0016787">
    <property type="term" value="F:hydrolase activity"/>
    <property type="evidence" value="ECO:0007669"/>
    <property type="project" value="UniProtKB-KW"/>
</dbReference>
<dbReference type="InterPro" id="IPR014014">
    <property type="entry name" value="RNA_helicase_DEAD_Q_motif"/>
</dbReference>
<keyword evidence="1 7" id="KW-0547">Nucleotide-binding</keyword>
<evidence type="ECO:0000259" key="11">
    <source>
        <dbReference type="PROSITE" id="PS51195"/>
    </source>
</evidence>
<keyword evidence="4 7" id="KW-0067">ATP-binding</keyword>